<accession>A0A1Y2A5S4</accession>
<keyword evidence="2" id="KW-0472">Membrane</keyword>
<feature type="transmembrane region" description="Helical" evidence="2">
    <location>
        <begin position="50"/>
        <end position="71"/>
    </location>
</feature>
<name>A0A1Y2A5S4_9FUNG</name>
<feature type="transmembrane region" description="Helical" evidence="2">
    <location>
        <begin position="230"/>
        <end position="250"/>
    </location>
</feature>
<keyword evidence="2" id="KW-0812">Transmembrane</keyword>
<sequence>MNSSSSGHAYYTSAVAISAISSIIPLFSLILVLSSYWARGKLGDWMTRSTILIVLGSLSIAGYGATSAYNFHQIDIDGDETQSVVWNIIFFTVGQYCYVRFSFERASDIVRRTSKKAHAMCVVFVMALPVLQLAQIVSQTMRTALAYLGPSFINTFTQLFFISTLVIGFFCVVFDSVLLYCFILFLRYQDGIVNPKLNIIAHYGIAACCMAFLVMVIFLGAGLAERKVSFLLDSLICLGTSILICILGIMKYKLFNTRVVSTIIMSAEEGDSMKETNSTKRNKPPLSRPNSTCQ</sequence>
<evidence type="ECO:0000313" key="3">
    <source>
        <dbReference type="EMBL" id="ORY17365.1"/>
    </source>
</evidence>
<evidence type="ECO:0008006" key="5">
    <source>
        <dbReference type="Google" id="ProtNLM"/>
    </source>
</evidence>
<gene>
    <name evidence="3" type="ORF">BCR33DRAFT_731070</name>
</gene>
<feature type="transmembrane region" description="Helical" evidence="2">
    <location>
        <begin position="200"/>
        <end position="224"/>
    </location>
</feature>
<dbReference type="Proteomes" id="UP000193642">
    <property type="component" value="Unassembled WGS sequence"/>
</dbReference>
<protein>
    <recommendedName>
        <fullName evidence="5">G-protein coupled receptors family 3 profile domain-containing protein</fullName>
    </recommendedName>
</protein>
<dbReference type="OrthoDB" id="2167210at2759"/>
<reference evidence="3 4" key="1">
    <citation type="submission" date="2016-07" db="EMBL/GenBank/DDBJ databases">
        <title>Pervasive Adenine N6-methylation of Active Genes in Fungi.</title>
        <authorList>
            <consortium name="DOE Joint Genome Institute"/>
            <person name="Mondo S.J."/>
            <person name="Dannebaum R.O."/>
            <person name="Kuo R.C."/>
            <person name="Labutti K."/>
            <person name="Haridas S."/>
            <person name="Kuo A."/>
            <person name="Salamov A."/>
            <person name="Ahrendt S.R."/>
            <person name="Lipzen A."/>
            <person name="Sullivan W."/>
            <person name="Andreopoulos W.B."/>
            <person name="Clum A."/>
            <person name="Lindquist E."/>
            <person name="Daum C."/>
            <person name="Ramamoorthy G.K."/>
            <person name="Gryganskyi A."/>
            <person name="Culley D."/>
            <person name="Magnuson J.K."/>
            <person name="James T.Y."/>
            <person name="O'Malley M.A."/>
            <person name="Stajich J.E."/>
            <person name="Spatafora J.W."/>
            <person name="Visel A."/>
            <person name="Grigoriev I.V."/>
        </authorList>
    </citation>
    <scope>NUCLEOTIDE SEQUENCE [LARGE SCALE GENOMIC DNA]</scope>
    <source>
        <strain evidence="3 4">JEL800</strain>
    </source>
</reference>
<feature type="non-terminal residue" evidence="3">
    <location>
        <position position="1"/>
    </location>
</feature>
<feature type="transmembrane region" description="Helical" evidence="2">
    <location>
        <begin position="158"/>
        <end position="188"/>
    </location>
</feature>
<feature type="transmembrane region" description="Helical" evidence="2">
    <location>
        <begin position="119"/>
        <end position="138"/>
    </location>
</feature>
<evidence type="ECO:0000256" key="2">
    <source>
        <dbReference type="SAM" id="Phobius"/>
    </source>
</evidence>
<keyword evidence="4" id="KW-1185">Reference proteome</keyword>
<feature type="transmembrane region" description="Helical" evidence="2">
    <location>
        <begin position="12"/>
        <end position="38"/>
    </location>
</feature>
<dbReference type="AlphaFoldDB" id="A0A1Y2A5S4"/>
<evidence type="ECO:0000313" key="4">
    <source>
        <dbReference type="Proteomes" id="UP000193642"/>
    </source>
</evidence>
<dbReference type="EMBL" id="MCGO01000289">
    <property type="protein sequence ID" value="ORY17365.1"/>
    <property type="molecule type" value="Genomic_DNA"/>
</dbReference>
<organism evidence="3 4">
    <name type="scientific">Rhizoclosmatium globosum</name>
    <dbReference type="NCBI Taxonomy" id="329046"/>
    <lineage>
        <taxon>Eukaryota</taxon>
        <taxon>Fungi</taxon>
        <taxon>Fungi incertae sedis</taxon>
        <taxon>Chytridiomycota</taxon>
        <taxon>Chytridiomycota incertae sedis</taxon>
        <taxon>Chytridiomycetes</taxon>
        <taxon>Chytridiales</taxon>
        <taxon>Chytriomycetaceae</taxon>
        <taxon>Rhizoclosmatium</taxon>
    </lineage>
</organism>
<feature type="region of interest" description="Disordered" evidence="1">
    <location>
        <begin position="274"/>
        <end position="294"/>
    </location>
</feature>
<comment type="caution">
    <text evidence="3">The sequence shown here is derived from an EMBL/GenBank/DDBJ whole genome shotgun (WGS) entry which is preliminary data.</text>
</comment>
<keyword evidence="2" id="KW-1133">Transmembrane helix</keyword>
<proteinExistence type="predicted"/>
<evidence type="ECO:0000256" key="1">
    <source>
        <dbReference type="SAM" id="MobiDB-lite"/>
    </source>
</evidence>
<feature type="transmembrane region" description="Helical" evidence="2">
    <location>
        <begin position="83"/>
        <end position="99"/>
    </location>
</feature>